<reference evidence="1" key="1">
    <citation type="journal article" date="2002" name="Science">
        <title>The genome sequence of the malaria mosquito Anopheles gambiae.</title>
        <authorList>
            <person name="Holt R.A."/>
            <person name="Subramanian G.M."/>
            <person name="Halpern A."/>
            <person name="Sutton G.G."/>
            <person name="Charlab R."/>
            <person name="Nusskern D.R."/>
            <person name="Wincker P."/>
            <person name="Clark A.G."/>
            <person name="Ribeiro J.M."/>
            <person name="Wides R."/>
            <person name="Salzberg S.L."/>
            <person name="Loftus B."/>
            <person name="Yandell M."/>
            <person name="Majoros W.H."/>
            <person name="Rusch D.B."/>
            <person name="Lai Z."/>
            <person name="Kraft C.L."/>
            <person name="Abril J.F."/>
            <person name="Anthouard V."/>
            <person name="Arensburger P."/>
            <person name="Atkinson P.W."/>
            <person name="Baden H."/>
            <person name="de Berardinis V."/>
            <person name="Baldwin D."/>
            <person name="Benes V."/>
            <person name="Biedler J."/>
            <person name="Blass C."/>
            <person name="Bolanos R."/>
            <person name="Boscus D."/>
            <person name="Barnstead M."/>
            <person name="Cai S."/>
            <person name="Center A."/>
            <person name="Chaturverdi K."/>
            <person name="Christophides G.K."/>
            <person name="Chrystal M.A."/>
            <person name="Clamp M."/>
            <person name="Cravchik A."/>
            <person name="Curwen V."/>
            <person name="Dana A."/>
            <person name="Delcher A."/>
            <person name="Dew I."/>
            <person name="Evans C.A."/>
            <person name="Flanigan M."/>
            <person name="Grundschober-Freimoser A."/>
            <person name="Friedli L."/>
            <person name="Gu Z."/>
            <person name="Guan P."/>
            <person name="Guigo R."/>
            <person name="Hillenmeyer M.E."/>
            <person name="Hladun S.L."/>
            <person name="Hogan J.R."/>
            <person name="Hong Y.S."/>
            <person name="Hoover J."/>
            <person name="Jaillon O."/>
            <person name="Ke Z."/>
            <person name="Kodira C."/>
            <person name="Kokoza E."/>
            <person name="Koutsos A."/>
            <person name="Letunic I."/>
            <person name="Levitsky A."/>
            <person name="Liang Y."/>
            <person name="Lin J.J."/>
            <person name="Lobo N.F."/>
            <person name="Lopez J.R."/>
            <person name="Malek J.A."/>
            <person name="McIntosh T.C."/>
            <person name="Meister S."/>
            <person name="Miller J."/>
            <person name="Mobarry C."/>
            <person name="Mongin E."/>
            <person name="Murphy S.D."/>
            <person name="O'Brochta D.A."/>
            <person name="Pfannkoch C."/>
            <person name="Qi R."/>
            <person name="Regier M.A."/>
            <person name="Remington K."/>
            <person name="Shao H."/>
            <person name="Sharakhova M.V."/>
            <person name="Sitter C.D."/>
            <person name="Shetty J."/>
            <person name="Smith T.J."/>
            <person name="Strong R."/>
            <person name="Sun J."/>
            <person name="Thomasova D."/>
            <person name="Ton L.Q."/>
            <person name="Topalis P."/>
            <person name="Tu Z."/>
            <person name="Unger M.F."/>
            <person name="Walenz B."/>
            <person name="Wang A."/>
            <person name="Wang J."/>
            <person name="Wang M."/>
            <person name="Wang X."/>
            <person name="Woodford K.J."/>
            <person name="Wortman J.R."/>
            <person name="Wu M."/>
            <person name="Yao A."/>
            <person name="Zdobnov E.M."/>
            <person name="Zhang H."/>
            <person name="Zhao Q."/>
            <person name="Zhao S."/>
            <person name="Zhu S.C."/>
            <person name="Zhimulev I."/>
            <person name="Coluzzi M."/>
            <person name="della Torre A."/>
            <person name="Roth C.W."/>
            <person name="Louis C."/>
            <person name="Kalush F."/>
            <person name="Mural R.J."/>
            <person name="Myers E.W."/>
            <person name="Adams M.D."/>
            <person name="Smith H.O."/>
            <person name="Broder S."/>
            <person name="Gardner M.J."/>
            <person name="Fraser C.M."/>
            <person name="Birney E."/>
            <person name="Bork P."/>
            <person name="Brey P.T."/>
            <person name="Venter J.C."/>
            <person name="Weissenbach J."/>
            <person name="Kafatos F.C."/>
            <person name="Collins F.H."/>
            <person name="Hoffman S.L."/>
        </authorList>
    </citation>
    <scope>NUCLEOTIDE SEQUENCE [LARGE SCALE GENOMIC DNA]</scope>
    <source>
        <strain evidence="1">PEST</strain>
    </source>
</reference>
<sequence length="132" mass="15193">KKQNKGRSNSFCHKDTYLGEQQHQQQHQQFQGHSVRAGPIVYDYLWSVRESTPRHRRFTQRDDGSGSDGKCYYWHGDTYGVNRRERERQGARIPIVHRLKGKSEGPTERVRLCVANAANIERQSAAVCGVPV</sequence>
<name>Q7Q3R4_ANOGA</name>
<protein>
    <submittedName>
        <fullName evidence="1">AGAP007995-PA</fullName>
    </submittedName>
</protein>
<organism evidence="1">
    <name type="scientific">Anopheles gambiae</name>
    <name type="common">African malaria mosquito</name>
    <dbReference type="NCBI Taxonomy" id="7165"/>
    <lineage>
        <taxon>Eukaryota</taxon>
        <taxon>Metazoa</taxon>
        <taxon>Ecdysozoa</taxon>
        <taxon>Arthropoda</taxon>
        <taxon>Hexapoda</taxon>
        <taxon>Insecta</taxon>
        <taxon>Pterygota</taxon>
        <taxon>Neoptera</taxon>
        <taxon>Endopterygota</taxon>
        <taxon>Diptera</taxon>
        <taxon>Nematocera</taxon>
        <taxon>Culicoidea</taxon>
        <taxon>Culicidae</taxon>
        <taxon>Anophelinae</taxon>
        <taxon>Anopheles</taxon>
    </lineage>
</organism>
<reference evidence="1" key="2">
    <citation type="submission" date="2002-03" db="EMBL/GenBank/DDBJ databases">
        <authorList>
            <consortium name="The Anopheles Genome Sequencing Consortium"/>
        </authorList>
    </citation>
    <scope>NUCLEOTIDE SEQUENCE</scope>
    <source>
        <strain evidence="1">PEST</strain>
    </source>
</reference>
<dbReference type="PaxDb" id="7165-AGAP007995-PA"/>
<feature type="non-terminal residue" evidence="1">
    <location>
        <position position="1"/>
    </location>
</feature>
<evidence type="ECO:0000313" key="1">
    <source>
        <dbReference type="EMBL" id="EAA12763.2"/>
    </source>
</evidence>
<dbReference type="HOGENOM" id="CLU_1922251_0_0_1"/>
<reference evidence="1" key="4">
    <citation type="journal article" date="2007" name="Genome Biol.">
        <title>Update of the Anopheles gambiae PEST genome assembly.</title>
        <authorList>
            <person name="Sharakhova M.V."/>
            <person name="Hammond M.P."/>
            <person name="Lobo N.F."/>
            <person name="Krzywinski J."/>
            <person name="Unger M.F."/>
            <person name="Hillenmeyer M.E."/>
            <person name="Bruggner R.V."/>
            <person name="Birney E."/>
            <person name="Collins F.H."/>
        </authorList>
    </citation>
    <scope>NUCLEOTIDE SEQUENCE</scope>
    <source>
        <strain evidence="1">PEST</strain>
    </source>
</reference>
<accession>Q7Q3R4</accession>
<dbReference type="AlphaFoldDB" id="Q7Q3R4"/>
<reference evidence="1" key="5">
    <citation type="submission" date="2011-05" db="EMBL/GenBank/DDBJ databases">
        <authorList>
            <consortium name="VectorBase"/>
        </authorList>
    </citation>
    <scope>NUCLEOTIDE SEQUENCE</scope>
    <source>
        <strain evidence="1">PEST</strain>
    </source>
</reference>
<dbReference type="EMBL" id="AAAB01008964">
    <property type="protein sequence ID" value="EAA12763.2"/>
    <property type="molecule type" value="Genomic_DNA"/>
</dbReference>
<proteinExistence type="predicted"/>
<gene>
    <name evidence="1" type="ORF">AgaP_AGAP007995</name>
</gene>
<comment type="caution">
    <text evidence="1">The sequence shown here is derived from an EMBL/GenBank/DDBJ whole genome shotgun (WGS) entry which is preliminary data.</text>
</comment>
<reference evidence="1" key="3">
    <citation type="journal article" date="2004" name="Trends Parasitol.">
        <title>The Anopheles gambiae genome: an update.</title>
        <authorList>
            <person name="Mongin E."/>
            <person name="Louis C."/>
            <person name="Holt R.A."/>
            <person name="Birney E."/>
            <person name="Collins F.H."/>
        </authorList>
    </citation>
    <scope>NUCLEOTIDE SEQUENCE</scope>
    <source>
        <strain evidence="1">PEST</strain>
    </source>
</reference>